<proteinExistence type="predicted"/>
<dbReference type="OrthoDB" id="2950at10239"/>
<evidence type="ECO:0000313" key="1">
    <source>
        <dbReference type="EMBL" id="ABL75973.1"/>
    </source>
</evidence>
<keyword evidence="2" id="KW-1185">Reference proteome</keyword>
<organism evidence="1 2">
    <name type="scientific">Maruca vitrata nucleopolyhedrovirus</name>
    <dbReference type="NCBI Taxonomy" id="1307954"/>
    <lineage>
        <taxon>Viruses</taxon>
        <taxon>Viruses incertae sedis</taxon>
        <taxon>Naldaviricetes</taxon>
        <taxon>Lefavirales</taxon>
        <taxon>Baculoviridae</taxon>
        <taxon>Alphabaculovirus</taxon>
        <taxon>Alphabaculovirus mavitratae</taxon>
    </lineage>
</organism>
<sequence length="483" mass="57213">MQIAFMLFLNKIFHILFSEVDMAPTQALQRALKQKEYIKIIELAVKSLKNRHYLLDFQDNMFWKSISRECYGRVDFIYVFRNKLDWKIVSKSPLSITIANRFKLNLIWSLVSEQKFLTQDFILAFGDLLDMEEISKNYNNLSLSVQQKYAHRLNWKHIVTNHTLLKEWFQEPIKRYINYDYVCKYKHLNVALMNDARCMELVNLSVYMQDCVKISDALILYCLREGRVQELKAIADNIVWSDHMLVFDEYPGLANTLHSDWKCIDKWTAFNSPPAYYIKHMFVNSEFRNGFEENFNAQYWNKLINYTVITNVRASAAFNLMLFQNYKNRIDWTELQQCNQFLNLGVLYRAQFPRIDLQSIGRIDDETLWKAYGCHLKLNSDDCDDPQIIPLHMSVKTAYHKMILVEPCATQQEHDITETCSAIFKLNGGEEELLNWKLLSATQPICPFNLRHLQNVNINIYRNKNNHFVEDVYKQIIATQINM</sequence>
<reference evidence="1 2" key="1">
    <citation type="journal article" date="2008" name="J. Gen. Virol.">
        <title>Genomic and host range studies of Maruca vitrata nucleopolyhedrovirus.</title>
        <authorList>
            <person name="Chen Y.R."/>
            <person name="Wu C.Y."/>
            <person name="Lee S.T."/>
            <person name="Wu Y.J."/>
            <person name="Lo C.F."/>
            <person name="Tsai M.F."/>
            <person name="Wang C.H."/>
        </authorList>
    </citation>
    <scope>NUCLEOTIDE SEQUENCE [LARGE SCALE GENOMIC DNA]</scope>
</reference>
<accession>A1YR83</accession>
<dbReference type="GeneID" id="4642970"/>
<name>A1YR83_9ABAC</name>
<dbReference type="KEGG" id="vg:4642970"/>
<protein>
    <submittedName>
        <fullName evidence="1">Mv-ORF21 peptide</fullName>
    </submittedName>
</protein>
<evidence type="ECO:0000313" key="2">
    <source>
        <dbReference type="Proteomes" id="UP000214542"/>
    </source>
</evidence>
<dbReference type="RefSeq" id="YP_950751.1">
    <property type="nucleotide sequence ID" value="NC_008725.1"/>
</dbReference>
<dbReference type="EMBL" id="EF125867">
    <property type="protein sequence ID" value="ABL75973.1"/>
    <property type="molecule type" value="Genomic_DNA"/>
</dbReference>
<dbReference type="Proteomes" id="UP000214542">
    <property type="component" value="Segment"/>
</dbReference>